<dbReference type="EMBL" id="AMGY01000010">
    <property type="protein sequence ID" value="EXJ77565.1"/>
    <property type="molecule type" value="Genomic_DNA"/>
</dbReference>
<keyword evidence="6" id="KW-1185">Reference proteome</keyword>
<comment type="similarity">
    <text evidence="1 3">Belongs to the type-B carboxylesterase/lipase family.</text>
</comment>
<dbReference type="GeneID" id="19173875"/>
<dbReference type="RefSeq" id="XP_007738075.1">
    <property type="nucleotide sequence ID" value="XM_007739885.1"/>
</dbReference>
<dbReference type="Gene3D" id="3.40.50.1820">
    <property type="entry name" value="alpha/beta hydrolase"/>
    <property type="match status" value="1"/>
</dbReference>
<dbReference type="eggNOG" id="KOG1516">
    <property type="taxonomic scope" value="Eukaryota"/>
</dbReference>
<dbReference type="STRING" id="1182542.W9XJP0"/>
<name>W9XJP0_9EURO</name>
<dbReference type="GO" id="GO:0016787">
    <property type="term" value="F:hydrolase activity"/>
    <property type="evidence" value="ECO:0007669"/>
    <property type="project" value="UniProtKB-KW"/>
</dbReference>
<dbReference type="OrthoDB" id="6846267at2759"/>
<proteinExistence type="inferred from homology"/>
<dbReference type="Pfam" id="PF00135">
    <property type="entry name" value="COesterase"/>
    <property type="match status" value="1"/>
</dbReference>
<organism evidence="5 6">
    <name type="scientific">Capronia epimyces CBS 606.96</name>
    <dbReference type="NCBI Taxonomy" id="1182542"/>
    <lineage>
        <taxon>Eukaryota</taxon>
        <taxon>Fungi</taxon>
        <taxon>Dikarya</taxon>
        <taxon>Ascomycota</taxon>
        <taxon>Pezizomycotina</taxon>
        <taxon>Eurotiomycetes</taxon>
        <taxon>Chaetothyriomycetidae</taxon>
        <taxon>Chaetothyriales</taxon>
        <taxon>Herpotrichiellaceae</taxon>
        <taxon>Capronia</taxon>
    </lineage>
</organism>
<evidence type="ECO:0000313" key="6">
    <source>
        <dbReference type="Proteomes" id="UP000019478"/>
    </source>
</evidence>
<dbReference type="PROSITE" id="PS00122">
    <property type="entry name" value="CARBOXYLESTERASE_B_1"/>
    <property type="match status" value="1"/>
</dbReference>
<dbReference type="PROSITE" id="PS00941">
    <property type="entry name" value="CARBOXYLESTERASE_B_2"/>
    <property type="match status" value="1"/>
</dbReference>
<keyword evidence="2 3" id="KW-0378">Hydrolase</keyword>
<dbReference type="EC" id="3.1.1.-" evidence="3"/>
<dbReference type="PANTHER" id="PTHR43142">
    <property type="entry name" value="CARBOXYLIC ESTER HYDROLASE"/>
    <property type="match status" value="1"/>
</dbReference>
<gene>
    <name evidence="5" type="ORF">A1O3_09792</name>
</gene>
<dbReference type="HOGENOM" id="CLU_006586_17_1_1"/>
<dbReference type="InterPro" id="IPR029058">
    <property type="entry name" value="AB_hydrolase_fold"/>
</dbReference>
<dbReference type="PANTHER" id="PTHR43142:SF8">
    <property type="entry name" value="CARBOXYLIC ESTER HYDROLASE"/>
    <property type="match status" value="1"/>
</dbReference>
<feature type="domain" description="Carboxylesterase type B" evidence="4">
    <location>
        <begin position="13"/>
        <end position="506"/>
    </location>
</feature>
<dbReference type="ESTHER" id="9euro-w9xjp0">
    <property type="family name" value="Fungal_carboxylesterase_lipase"/>
</dbReference>
<evidence type="ECO:0000256" key="1">
    <source>
        <dbReference type="ARBA" id="ARBA00005964"/>
    </source>
</evidence>
<dbReference type="AlphaFoldDB" id="W9XJP0"/>
<dbReference type="InterPro" id="IPR019826">
    <property type="entry name" value="Carboxylesterase_B_AS"/>
</dbReference>
<dbReference type="SUPFAM" id="SSF53474">
    <property type="entry name" value="alpha/beta-Hydrolases"/>
    <property type="match status" value="1"/>
</dbReference>
<dbReference type="InterPro" id="IPR002018">
    <property type="entry name" value="CarbesteraseB"/>
</dbReference>
<protein>
    <recommendedName>
        <fullName evidence="3">Carboxylic ester hydrolase</fullName>
        <ecNumber evidence="3">3.1.1.-</ecNumber>
    </recommendedName>
</protein>
<comment type="caution">
    <text evidence="5">The sequence shown here is derived from an EMBL/GenBank/DDBJ whole genome shotgun (WGS) entry which is preliminary data.</text>
</comment>
<dbReference type="InterPro" id="IPR019819">
    <property type="entry name" value="Carboxylesterase_B_CS"/>
</dbReference>
<evidence type="ECO:0000313" key="5">
    <source>
        <dbReference type="EMBL" id="EXJ77565.1"/>
    </source>
</evidence>
<reference evidence="5 6" key="1">
    <citation type="submission" date="2013-03" db="EMBL/GenBank/DDBJ databases">
        <title>The Genome Sequence of Capronia epimyces CBS 606.96.</title>
        <authorList>
            <consortium name="The Broad Institute Genomics Platform"/>
            <person name="Cuomo C."/>
            <person name="de Hoog S."/>
            <person name="Gorbushina A."/>
            <person name="Walker B."/>
            <person name="Young S.K."/>
            <person name="Zeng Q."/>
            <person name="Gargeya S."/>
            <person name="Fitzgerald M."/>
            <person name="Haas B."/>
            <person name="Abouelleil A."/>
            <person name="Allen A.W."/>
            <person name="Alvarado L."/>
            <person name="Arachchi H.M."/>
            <person name="Berlin A.M."/>
            <person name="Chapman S.B."/>
            <person name="Gainer-Dewar J."/>
            <person name="Goldberg J."/>
            <person name="Griggs A."/>
            <person name="Gujja S."/>
            <person name="Hansen M."/>
            <person name="Howarth C."/>
            <person name="Imamovic A."/>
            <person name="Ireland A."/>
            <person name="Larimer J."/>
            <person name="McCowan C."/>
            <person name="Murphy C."/>
            <person name="Pearson M."/>
            <person name="Poon T.W."/>
            <person name="Priest M."/>
            <person name="Roberts A."/>
            <person name="Saif S."/>
            <person name="Shea T."/>
            <person name="Sisk P."/>
            <person name="Sykes S."/>
            <person name="Wortman J."/>
            <person name="Nusbaum C."/>
            <person name="Birren B."/>
        </authorList>
    </citation>
    <scope>NUCLEOTIDE SEQUENCE [LARGE SCALE GENOMIC DNA]</scope>
    <source>
        <strain evidence="5 6">CBS 606.96</strain>
    </source>
</reference>
<sequence length="569" mass="63278">MRPTQSTSHPYVYRTPRGSLRGLEYQDIAGNPVLYRFTKVPYALPPVGSRRWRRPQPLPSDFSFNDAASGEPGDYTKFGPICPQPKYAHGLALIENPDSAPPIENVQDEDCLYLNIWVPAGPKPSGGWPVQFFIHGGWLQVGDAMQGHAHDPFDLLANTTPRIVVSPTHRLNLFGFLAGEDLASLHEDPAPSNYGFWDQRCALEWTAQHIEQFGGNPKNITVGGLSAGANSTFFQLNYDSQLPVEQRLIRRVFLWSNAVAIQPNSSTSPVLTSQFNELCSVFGIPGTATPAEKLAALRKIPAPELVSALSKLKMHTFRASTDEDFVNATLLASLHSGTFTTRLFRNGTSVLLGEVSDEKELYKLVNPPANYDDLVTQLVNYYPPPVVQALLPLYNVPDKTSTDAAAWAEVFCQIVGDGQVHASVRGLTHVLLNPPSRPGVTPLPPSRVHRYRIAWRAKVLDNWYKAEAKVFHSADIPIWWASGWRYDYTDGDKGVVKKFLEPFGQFLDGKQVDWPCSGEDRLRLLDQDGEIHEDVVDELWERGLQVWNAVWDAQKATVVKEDETGGQGN</sequence>
<evidence type="ECO:0000256" key="2">
    <source>
        <dbReference type="ARBA" id="ARBA00022801"/>
    </source>
</evidence>
<accession>W9XJP0</accession>
<evidence type="ECO:0000256" key="3">
    <source>
        <dbReference type="RuleBase" id="RU361235"/>
    </source>
</evidence>
<evidence type="ECO:0000259" key="4">
    <source>
        <dbReference type="Pfam" id="PF00135"/>
    </source>
</evidence>
<dbReference type="Proteomes" id="UP000019478">
    <property type="component" value="Unassembled WGS sequence"/>
</dbReference>